<evidence type="ECO:0000256" key="11">
    <source>
        <dbReference type="ARBA" id="ARBA00034104"/>
    </source>
</evidence>
<evidence type="ECO:0000256" key="1">
    <source>
        <dbReference type="ARBA" id="ARBA00022448"/>
    </source>
</evidence>
<keyword evidence="1" id="KW-0813">Transport</keyword>
<dbReference type="InterPro" id="IPR006202">
    <property type="entry name" value="Neur_chan_lig-bd"/>
</dbReference>
<accession>A0A0N0BE15</accession>
<dbReference type="EMBL" id="KQ435845">
    <property type="protein sequence ID" value="KOX71212.1"/>
    <property type="molecule type" value="Genomic_DNA"/>
</dbReference>
<keyword evidence="9" id="KW-1071">Ligand-gated ion channel</keyword>
<evidence type="ECO:0000256" key="6">
    <source>
        <dbReference type="ARBA" id="ARBA00023136"/>
    </source>
</evidence>
<keyword evidence="14" id="KW-1185">Reference proteome</keyword>
<feature type="domain" description="Neurotransmitter-gated ion-channel ligand-binding" evidence="12">
    <location>
        <begin position="58"/>
        <end position="126"/>
    </location>
</feature>
<evidence type="ECO:0000256" key="8">
    <source>
        <dbReference type="ARBA" id="ARBA00023257"/>
    </source>
</evidence>
<dbReference type="Pfam" id="PF02931">
    <property type="entry name" value="Neur_chan_LBD"/>
    <property type="match status" value="1"/>
</dbReference>
<dbReference type="GO" id="GO:0004888">
    <property type="term" value="F:transmembrane signaling receptor activity"/>
    <property type="evidence" value="ECO:0007669"/>
    <property type="project" value="InterPro"/>
</dbReference>
<dbReference type="InterPro" id="IPR006201">
    <property type="entry name" value="Neur_channel"/>
</dbReference>
<dbReference type="InterPro" id="IPR018000">
    <property type="entry name" value="Neurotransmitter_ion_chnl_CS"/>
</dbReference>
<dbReference type="OrthoDB" id="5975154at2759"/>
<protein>
    <submittedName>
        <fullName evidence="13">Acetylcholine receptor subunit alpha-like 1</fullName>
    </submittedName>
</protein>
<keyword evidence="6" id="KW-0472">Membrane</keyword>
<organism evidence="13 14">
    <name type="scientific">Melipona quadrifasciata</name>
    <dbReference type="NCBI Taxonomy" id="166423"/>
    <lineage>
        <taxon>Eukaryota</taxon>
        <taxon>Metazoa</taxon>
        <taxon>Ecdysozoa</taxon>
        <taxon>Arthropoda</taxon>
        <taxon>Hexapoda</taxon>
        <taxon>Insecta</taxon>
        <taxon>Pterygota</taxon>
        <taxon>Neoptera</taxon>
        <taxon>Endopterygota</taxon>
        <taxon>Hymenoptera</taxon>
        <taxon>Apocrita</taxon>
        <taxon>Aculeata</taxon>
        <taxon>Apoidea</taxon>
        <taxon>Anthophila</taxon>
        <taxon>Apidae</taxon>
        <taxon>Melipona</taxon>
    </lineage>
</organism>
<reference evidence="13 14" key="1">
    <citation type="submission" date="2015-07" db="EMBL/GenBank/DDBJ databases">
        <title>The genome of Melipona quadrifasciata.</title>
        <authorList>
            <person name="Pan H."/>
            <person name="Kapheim K."/>
        </authorList>
    </citation>
    <scope>NUCLEOTIDE SEQUENCE [LARGE SCALE GENOMIC DNA]</scope>
    <source>
        <strain evidence="13">0111107301</strain>
        <tissue evidence="13">Whole body</tissue>
    </source>
</reference>
<dbReference type="InterPro" id="IPR036734">
    <property type="entry name" value="Neur_chan_lig-bd_sf"/>
</dbReference>
<keyword evidence="4" id="KW-0770">Synapse</keyword>
<dbReference type="SUPFAM" id="SSF63712">
    <property type="entry name" value="Nicotinic receptor ligand binding domain-like"/>
    <property type="match status" value="1"/>
</dbReference>
<dbReference type="GO" id="GO:0045211">
    <property type="term" value="C:postsynaptic membrane"/>
    <property type="evidence" value="ECO:0007669"/>
    <property type="project" value="UniProtKB-SubCell"/>
</dbReference>
<evidence type="ECO:0000313" key="13">
    <source>
        <dbReference type="EMBL" id="KOX71212.1"/>
    </source>
</evidence>
<keyword evidence="8" id="KW-0628">Postsynaptic cell membrane</keyword>
<evidence type="ECO:0000256" key="2">
    <source>
        <dbReference type="ARBA" id="ARBA00022475"/>
    </source>
</evidence>
<keyword evidence="7 13" id="KW-0675">Receptor</keyword>
<evidence type="ECO:0000313" key="14">
    <source>
        <dbReference type="Proteomes" id="UP000053105"/>
    </source>
</evidence>
<keyword evidence="3" id="KW-0812">Transmembrane</keyword>
<evidence type="ECO:0000256" key="9">
    <source>
        <dbReference type="ARBA" id="ARBA00023286"/>
    </source>
</evidence>
<name>A0A0N0BE15_9HYME</name>
<gene>
    <name evidence="13" type="ORF">WN51_04236</name>
</gene>
<keyword evidence="10" id="KW-0407">Ion channel</keyword>
<keyword evidence="5" id="KW-0406">Ion transport</keyword>
<evidence type="ECO:0000256" key="3">
    <source>
        <dbReference type="ARBA" id="ARBA00022692"/>
    </source>
</evidence>
<keyword evidence="2" id="KW-1003">Cell membrane</keyword>
<evidence type="ECO:0000259" key="12">
    <source>
        <dbReference type="Pfam" id="PF02931"/>
    </source>
</evidence>
<dbReference type="PANTHER" id="PTHR18945">
    <property type="entry name" value="NEUROTRANSMITTER GATED ION CHANNEL"/>
    <property type="match status" value="1"/>
</dbReference>
<dbReference type="PRINTS" id="PR00254">
    <property type="entry name" value="NICOTINICR"/>
</dbReference>
<sequence length="161" mass="18802">MDTFEEIDYIDRQYIDKDRMYSMKHNMPQMHLLALHIERNPAALSHDRVYSSRALLPRCADGNYEVTIMTKAILHHTGKVVWKPPAIYKSFCEINVEYFPFDEQTCFMKFGSWTYDGYTLDVSSDTLTREHRRTPTCQIGAVTRPGKLGIDRPKFSIELTD</sequence>
<dbReference type="PROSITE" id="PS00236">
    <property type="entry name" value="NEUROTR_ION_CHANNEL"/>
    <property type="match status" value="1"/>
</dbReference>
<proteinExistence type="predicted"/>
<comment type="subcellular location">
    <subcellularLocation>
        <location evidence="11">Postsynaptic cell membrane</location>
        <topology evidence="11">Multi-pass membrane protein</topology>
    </subcellularLocation>
</comment>
<dbReference type="Gene3D" id="2.70.170.10">
    <property type="entry name" value="Neurotransmitter-gated ion-channel ligand-binding domain"/>
    <property type="match status" value="1"/>
</dbReference>
<evidence type="ECO:0000256" key="5">
    <source>
        <dbReference type="ARBA" id="ARBA00023065"/>
    </source>
</evidence>
<dbReference type="STRING" id="166423.A0A0N0BE15"/>
<dbReference type="Proteomes" id="UP000053105">
    <property type="component" value="Unassembled WGS sequence"/>
</dbReference>
<dbReference type="InterPro" id="IPR002394">
    <property type="entry name" value="Nicotinic_acetylcholine_rcpt"/>
</dbReference>
<dbReference type="GO" id="GO:0022848">
    <property type="term" value="F:acetylcholine-gated monoatomic cation-selective channel activity"/>
    <property type="evidence" value="ECO:0007669"/>
    <property type="project" value="InterPro"/>
</dbReference>
<dbReference type="AlphaFoldDB" id="A0A0N0BE15"/>
<evidence type="ECO:0000256" key="10">
    <source>
        <dbReference type="ARBA" id="ARBA00023303"/>
    </source>
</evidence>
<evidence type="ECO:0000256" key="7">
    <source>
        <dbReference type="ARBA" id="ARBA00023170"/>
    </source>
</evidence>
<evidence type="ECO:0000256" key="4">
    <source>
        <dbReference type="ARBA" id="ARBA00023018"/>
    </source>
</evidence>